<dbReference type="GO" id="GO:0016787">
    <property type="term" value="F:hydrolase activity"/>
    <property type="evidence" value="ECO:0007669"/>
    <property type="project" value="UniProtKB-KW"/>
</dbReference>
<dbReference type="InterPro" id="IPR011234">
    <property type="entry name" value="Fumarylacetoacetase-like_C"/>
</dbReference>
<name>A0ABW1TZU5_9BURK</name>
<dbReference type="RefSeq" id="WP_371439243.1">
    <property type="nucleotide sequence ID" value="NZ_JBHSRS010000080.1"/>
</dbReference>
<comment type="caution">
    <text evidence="5">The sequence shown here is derived from an EMBL/GenBank/DDBJ whole genome shotgun (WGS) entry which is preliminary data.</text>
</comment>
<dbReference type="SUPFAM" id="SSF56529">
    <property type="entry name" value="FAH"/>
    <property type="match status" value="1"/>
</dbReference>
<dbReference type="PANTHER" id="PTHR42796">
    <property type="entry name" value="FUMARYLACETOACETATE HYDROLASE DOMAIN-CONTAINING PROTEIN 2A-RELATED"/>
    <property type="match status" value="1"/>
</dbReference>
<feature type="domain" description="Fumarylacetoacetase-like C-terminal" evidence="4">
    <location>
        <begin position="70"/>
        <end position="286"/>
    </location>
</feature>
<evidence type="ECO:0000256" key="3">
    <source>
        <dbReference type="ARBA" id="ARBA00022723"/>
    </source>
</evidence>
<sequence>MTNANFNLGRYLFDGKIVIGRADKDAIDIVSERDDLPRVLASPESAAAVIRRIPAGSARMLAPLDPRARVFAIAINYHAHGAEAKALPPSRPLMFYKAPSNFVGHGDSLNPNKQLTAKFDYEGEIAVVIGRTCKNATLENALSFVVGVCALDDGSARDLSKVALGNPETATVLWPDWTANKGLDGGSALGPTITCGPDILSALRERSLRITTRLNGEQVQSESMKEMIFSTEQIIATLSSYMTLLPGDVIATGTPAGVGVARNRFLTTGDQLEIEVSGLETLCVKVG</sequence>
<organism evidence="5 6">
    <name type="scientific">Polaromonas aquatica</name>
    <dbReference type="NCBI Taxonomy" id="332657"/>
    <lineage>
        <taxon>Bacteria</taxon>
        <taxon>Pseudomonadati</taxon>
        <taxon>Pseudomonadota</taxon>
        <taxon>Betaproteobacteria</taxon>
        <taxon>Burkholderiales</taxon>
        <taxon>Comamonadaceae</taxon>
        <taxon>Polaromonas</taxon>
    </lineage>
</organism>
<evidence type="ECO:0000256" key="2">
    <source>
        <dbReference type="ARBA" id="ARBA00010211"/>
    </source>
</evidence>
<evidence type="ECO:0000313" key="6">
    <source>
        <dbReference type="Proteomes" id="UP001596270"/>
    </source>
</evidence>
<evidence type="ECO:0000256" key="1">
    <source>
        <dbReference type="ARBA" id="ARBA00001946"/>
    </source>
</evidence>
<comment type="similarity">
    <text evidence="2">Belongs to the FAH family.</text>
</comment>
<dbReference type="EMBL" id="JBHSRS010000080">
    <property type="protein sequence ID" value="MFC6282798.1"/>
    <property type="molecule type" value="Genomic_DNA"/>
</dbReference>
<proteinExistence type="inferred from homology"/>
<dbReference type="Pfam" id="PF01557">
    <property type="entry name" value="FAA_hydrolase"/>
    <property type="match status" value="1"/>
</dbReference>
<protein>
    <submittedName>
        <fullName evidence="5">Fumarylacetoacetate hydrolase family protein</fullName>
    </submittedName>
</protein>
<reference evidence="6" key="1">
    <citation type="journal article" date="2019" name="Int. J. Syst. Evol. Microbiol.">
        <title>The Global Catalogue of Microorganisms (GCM) 10K type strain sequencing project: providing services to taxonomists for standard genome sequencing and annotation.</title>
        <authorList>
            <consortium name="The Broad Institute Genomics Platform"/>
            <consortium name="The Broad Institute Genome Sequencing Center for Infectious Disease"/>
            <person name="Wu L."/>
            <person name="Ma J."/>
        </authorList>
    </citation>
    <scope>NUCLEOTIDE SEQUENCE [LARGE SCALE GENOMIC DNA]</scope>
    <source>
        <strain evidence="6">CCUG 39402</strain>
    </source>
</reference>
<dbReference type="Gene3D" id="3.90.850.10">
    <property type="entry name" value="Fumarylacetoacetase-like, C-terminal domain"/>
    <property type="match status" value="1"/>
</dbReference>
<dbReference type="Proteomes" id="UP001596270">
    <property type="component" value="Unassembled WGS sequence"/>
</dbReference>
<dbReference type="PANTHER" id="PTHR42796:SF4">
    <property type="entry name" value="FUMARYLACETOACETATE HYDROLASE DOMAIN-CONTAINING PROTEIN 2A"/>
    <property type="match status" value="1"/>
</dbReference>
<evidence type="ECO:0000259" key="4">
    <source>
        <dbReference type="Pfam" id="PF01557"/>
    </source>
</evidence>
<dbReference type="InterPro" id="IPR051121">
    <property type="entry name" value="FAH"/>
</dbReference>
<accession>A0ABW1TZU5</accession>
<evidence type="ECO:0000313" key="5">
    <source>
        <dbReference type="EMBL" id="MFC6282798.1"/>
    </source>
</evidence>
<gene>
    <name evidence="5" type="ORF">ACFQND_16355</name>
</gene>
<comment type="cofactor">
    <cofactor evidence="1">
        <name>Mg(2+)</name>
        <dbReference type="ChEBI" id="CHEBI:18420"/>
    </cofactor>
</comment>
<dbReference type="InterPro" id="IPR036663">
    <property type="entry name" value="Fumarylacetoacetase_C_sf"/>
</dbReference>
<keyword evidence="5" id="KW-0378">Hydrolase</keyword>
<keyword evidence="3" id="KW-0479">Metal-binding</keyword>
<keyword evidence="6" id="KW-1185">Reference proteome</keyword>